<protein>
    <submittedName>
        <fullName evidence="2">Uncharacterized protein</fullName>
    </submittedName>
</protein>
<keyword evidence="1" id="KW-0812">Transmembrane</keyword>
<dbReference type="Proteomes" id="UP000529637">
    <property type="component" value="Unassembled WGS sequence"/>
</dbReference>
<dbReference type="RefSeq" id="WP_176069852.1">
    <property type="nucleotide sequence ID" value="NZ_JABWMJ010000006.1"/>
</dbReference>
<dbReference type="AlphaFoldDB" id="A0A7Y6NPL4"/>
<evidence type="ECO:0000313" key="3">
    <source>
        <dbReference type="Proteomes" id="UP000529637"/>
    </source>
</evidence>
<accession>A0A7Y6NPL4</accession>
<keyword evidence="1" id="KW-0472">Membrane</keyword>
<gene>
    <name evidence="2" type="ORF">HQN59_14705</name>
</gene>
<keyword evidence="3" id="KW-1185">Reference proteome</keyword>
<name>A0A7Y6NPL4_9BURK</name>
<comment type="caution">
    <text evidence="2">The sequence shown here is derived from an EMBL/GenBank/DDBJ whole genome shotgun (WGS) entry which is preliminary data.</text>
</comment>
<sequence>MDRAGDRFFARTAVVAAPFGVWALHFFYSYAAVPVGCRAGWATRDLFGASLLRWALAGGSVLALVAVAALAWQAWRALRAEPLVFSVRVQALAALLGALAVVWTSVPAFVASGCPAG</sequence>
<feature type="transmembrane region" description="Helical" evidence="1">
    <location>
        <begin position="51"/>
        <end position="71"/>
    </location>
</feature>
<reference evidence="2 3" key="1">
    <citation type="submission" date="2020-06" db="EMBL/GenBank/DDBJ databases">
        <title>Schlegella sp. ID0723 isolated from air conditioner.</title>
        <authorList>
            <person name="Kim D.Y."/>
            <person name="Kim D.-U."/>
        </authorList>
    </citation>
    <scope>NUCLEOTIDE SEQUENCE [LARGE SCALE GENOMIC DNA]</scope>
    <source>
        <strain evidence="2 3">ID0723</strain>
    </source>
</reference>
<proteinExistence type="predicted"/>
<feature type="transmembrane region" description="Helical" evidence="1">
    <location>
        <begin position="83"/>
        <end position="103"/>
    </location>
</feature>
<organism evidence="2 3">
    <name type="scientific">Piscinibacter koreensis</name>
    <dbReference type="NCBI Taxonomy" id="2742824"/>
    <lineage>
        <taxon>Bacteria</taxon>
        <taxon>Pseudomonadati</taxon>
        <taxon>Pseudomonadota</taxon>
        <taxon>Betaproteobacteria</taxon>
        <taxon>Burkholderiales</taxon>
        <taxon>Sphaerotilaceae</taxon>
        <taxon>Piscinibacter</taxon>
    </lineage>
</organism>
<dbReference type="EMBL" id="JABWMJ010000006">
    <property type="protein sequence ID" value="NUZ07013.1"/>
    <property type="molecule type" value="Genomic_DNA"/>
</dbReference>
<evidence type="ECO:0000313" key="2">
    <source>
        <dbReference type="EMBL" id="NUZ07013.1"/>
    </source>
</evidence>
<keyword evidence="1" id="KW-1133">Transmembrane helix</keyword>
<feature type="transmembrane region" description="Helical" evidence="1">
    <location>
        <begin position="12"/>
        <end position="31"/>
    </location>
</feature>
<evidence type="ECO:0000256" key="1">
    <source>
        <dbReference type="SAM" id="Phobius"/>
    </source>
</evidence>